<keyword evidence="2" id="KW-1185">Reference proteome</keyword>
<gene>
    <name evidence="1" type="ORF">GCM10010151_24050</name>
</gene>
<organism evidence="1 2">
    <name type="scientific">Actinoallomurus spadix</name>
    <dbReference type="NCBI Taxonomy" id="79912"/>
    <lineage>
        <taxon>Bacteria</taxon>
        <taxon>Bacillati</taxon>
        <taxon>Actinomycetota</taxon>
        <taxon>Actinomycetes</taxon>
        <taxon>Streptosporangiales</taxon>
        <taxon>Thermomonosporaceae</taxon>
        <taxon>Actinoallomurus</taxon>
    </lineage>
</organism>
<protein>
    <submittedName>
        <fullName evidence="1">Uncharacterized protein</fullName>
    </submittedName>
</protein>
<reference evidence="1 2" key="1">
    <citation type="journal article" date="2019" name="Int. J. Syst. Evol. Microbiol.">
        <title>The Global Catalogue of Microorganisms (GCM) 10K type strain sequencing project: providing services to taxonomists for standard genome sequencing and annotation.</title>
        <authorList>
            <consortium name="The Broad Institute Genomics Platform"/>
            <consortium name="The Broad Institute Genome Sequencing Center for Infectious Disease"/>
            <person name="Wu L."/>
            <person name="Ma J."/>
        </authorList>
    </citation>
    <scope>NUCLEOTIDE SEQUENCE [LARGE SCALE GENOMIC DNA]</scope>
    <source>
        <strain evidence="1 2">JCM 3146</strain>
    </source>
</reference>
<dbReference type="Proteomes" id="UP001501822">
    <property type="component" value="Unassembled WGS sequence"/>
</dbReference>
<name>A0ABN0WDF6_9ACTN</name>
<evidence type="ECO:0000313" key="2">
    <source>
        <dbReference type="Proteomes" id="UP001501822"/>
    </source>
</evidence>
<evidence type="ECO:0000313" key="1">
    <source>
        <dbReference type="EMBL" id="GAA0333492.1"/>
    </source>
</evidence>
<dbReference type="EMBL" id="BAAABM010000016">
    <property type="protein sequence ID" value="GAA0333492.1"/>
    <property type="molecule type" value="Genomic_DNA"/>
</dbReference>
<sequence>MRCPPRPPSVLLAPYERSTEEMVMRPAYVSPQQAVATYAEDTTLRAFTDATGAERRR</sequence>
<proteinExistence type="predicted"/>
<accession>A0ABN0WDF6</accession>
<comment type="caution">
    <text evidence="1">The sequence shown here is derived from an EMBL/GenBank/DDBJ whole genome shotgun (WGS) entry which is preliminary data.</text>
</comment>